<dbReference type="GeneID" id="89932801"/>
<feature type="region of interest" description="Disordered" evidence="1">
    <location>
        <begin position="1"/>
        <end position="22"/>
    </location>
</feature>
<name>A0AAN6YPV8_9PEZI</name>
<dbReference type="EMBL" id="MU853346">
    <property type="protein sequence ID" value="KAK4111305.1"/>
    <property type="molecule type" value="Genomic_DNA"/>
</dbReference>
<evidence type="ECO:0000256" key="1">
    <source>
        <dbReference type="SAM" id="MobiDB-lite"/>
    </source>
</evidence>
<evidence type="ECO:0000313" key="3">
    <source>
        <dbReference type="Proteomes" id="UP001302812"/>
    </source>
</evidence>
<protein>
    <submittedName>
        <fullName evidence="2">Uncharacterized protein</fullName>
    </submittedName>
</protein>
<proteinExistence type="predicted"/>
<gene>
    <name evidence="2" type="ORF">N656DRAFT_153896</name>
</gene>
<evidence type="ECO:0000313" key="2">
    <source>
        <dbReference type="EMBL" id="KAK4111305.1"/>
    </source>
</evidence>
<reference evidence="2" key="1">
    <citation type="journal article" date="2023" name="Mol. Phylogenet. Evol.">
        <title>Genome-scale phylogeny and comparative genomics of the fungal order Sordariales.</title>
        <authorList>
            <person name="Hensen N."/>
            <person name="Bonometti L."/>
            <person name="Westerberg I."/>
            <person name="Brannstrom I.O."/>
            <person name="Guillou S."/>
            <person name="Cros-Aarteil S."/>
            <person name="Calhoun S."/>
            <person name="Haridas S."/>
            <person name="Kuo A."/>
            <person name="Mondo S."/>
            <person name="Pangilinan J."/>
            <person name="Riley R."/>
            <person name="LaButti K."/>
            <person name="Andreopoulos B."/>
            <person name="Lipzen A."/>
            <person name="Chen C."/>
            <person name="Yan M."/>
            <person name="Daum C."/>
            <person name="Ng V."/>
            <person name="Clum A."/>
            <person name="Steindorff A."/>
            <person name="Ohm R.A."/>
            <person name="Martin F."/>
            <person name="Silar P."/>
            <person name="Natvig D.O."/>
            <person name="Lalanne C."/>
            <person name="Gautier V."/>
            <person name="Ament-Velasquez S.L."/>
            <person name="Kruys A."/>
            <person name="Hutchinson M.I."/>
            <person name="Powell A.J."/>
            <person name="Barry K."/>
            <person name="Miller A.N."/>
            <person name="Grigoriev I.V."/>
            <person name="Debuchy R."/>
            <person name="Gladieux P."/>
            <person name="Hiltunen Thoren M."/>
            <person name="Johannesson H."/>
        </authorList>
    </citation>
    <scope>NUCLEOTIDE SEQUENCE</scope>
    <source>
        <strain evidence="2">CBS 508.74</strain>
    </source>
</reference>
<keyword evidence="3" id="KW-1185">Reference proteome</keyword>
<comment type="caution">
    <text evidence="2">The sequence shown here is derived from an EMBL/GenBank/DDBJ whole genome shotgun (WGS) entry which is preliminary data.</text>
</comment>
<accession>A0AAN6YPV8</accession>
<sequence>MLPRNSDGPARALRPKRGKEVQGISRHQLANCKVCRSPPNRVRNPVVPVSQTEQPRETCLFLNCPKATLSSRHILSPSGRFPVAASVLTHGNGTCRSIAPSYLTYKVSTVLRGRDATRPRPFQASGVSVCQSPLQPPKYHPHARALCLLGADESS</sequence>
<reference evidence="2" key="2">
    <citation type="submission" date="2023-05" db="EMBL/GenBank/DDBJ databases">
        <authorList>
            <consortium name="Lawrence Berkeley National Laboratory"/>
            <person name="Steindorff A."/>
            <person name="Hensen N."/>
            <person name="Bonometti L."/>
            <person name="Westerberg I."/>
            <person name="Brannstrom I.O."/>
            <person name="Guillou S."/>
            <person name="Cros-Aarteil S."/>
            <person name="Calhoun S."/>
            <person name="Haridas S."/>
            <person name="Kuo A."/>
            <person name="Mondo S."/>
            <person name="Pangilinan J."/>
            <person name="Riley R."/>
            <person name="Labutti K."/>
            <person name="Andreopoulos B."/>
            <person name="Lipzen A."/>
            <person name="Chen C."/>
            <person name="Yanf M."/>
            <person name="Daum C."/>
            <person name="Ng V."/>
            <person name="Clum A."/>
            <person name="Ohm R."/>
            <person name="Martin F."/>
            <person name="Silar P."/>
            <person name="Natvig D."/>
            <person name="Lalanne C."/>
            <person name="Gautier V."/>
            <person name="Ament-Velasquez S.L."/>
            <person name="Kruys A."/>
            <person name="Hutchinson M.I."/>
            <person name="Powell A.J."/>
            <person name="Barry K."/>
            <person name="Miller A.N."/>
            <person name="Grigoriev I.V."/>
            <person name="Debuchy R."/>
            <person name="Gladieux P."/>
            <person name="Thoren M.H."/>
            <person name="Johannesson H."/>
        </authorList>
    </citation>
    <scope>NUCLEOTIDE SEQUENCE</scope>
    <source>
        <strain evidence="2">CBS 508.74</strain>
    </source>
</reference>
<dbReference type="Proteomes" id="UP001302812">
    <property type="component" value="Unassembled WGS sequence"/>
</dbReference>
<dbReference type="RefSeq" id="XP_064668875.1">
    <property type="nucleotide sequence ID" value="XM_064808678.1"/>
</dbReference>
<dbReference type="AlphaFoldDB" id="A0AAN6YPV8"/>
<organism evidence="2 3">
    <name type="scientific">Canariomyces notabilis</name>
    <dbReference type="NCBI Taxonomy" id="2074819"/>
    <lineage>
        <taxon>Eukaryota</taxon>
        <taxon>Fungi</taxon>
        <taxon>Dikarya</taxon>
        <taxon>Ascomycota</taxon>
        <taxon>Pezizomycotina</taxon>
        <taxon>Sordariomycetes</taxon>
        <taxon>Sordariomycetidae</taxon>
        <taxon>Sordariales</taxon>
        <taxon>Chaetomiaceae</taxon>
        <taxon>Canariomyces</taxon>
    </lineage>
</organism>